<gene>
    <name evidence="6" type="ORF">GMARGA_LOCUS169</name>
</gene>
<reference evidence="6 7" key="1">
    <citation type="submission" date="2021-06" db="EMBL/GenBank/DDBJ databases">
        <authorList>
            <person name="Kallberg Y."/>
            <person name="Tangrot J."/>
            <person name="Rosling A."/>
        </authorList>
    </citation>
    <scope>NUCLEOTIDE SEQUENCE [LARGE SCALE GENOMIC DNA]</scope>
    <source>
        <strain evidence="6 7">120-4 pot B 10/14</strain>
    </source>
</reference>
<evidence type="ECO:0000256" key="1">
    <source>
        <dbReference type="ARBA" id="ARBA00004123"/>
    </source>
</evidence>
<keyword evidence="4" id="KW-0862">Zinc</keyword>
<dbReference type="PANTHER" id="PTHR46481:SF10">
    <property type="entry name" value="ZINC FINGER BED DOMAIN-CONTAINING PROTEIN 39"/>
    <property type="match status" value="1"/>
</dbReference>
<organism evidence="6 7">
    <name type="scientific">Gigaspora margarita</name>
    <dbReference type="NCBI Taxonomy" id="4874"/>
    <lineage>
        <taxon>Eukaryota</taxon>
        <taxon>Fungi</taxon>
        <taxon>Fungi incertae sedis</taxon>
        <taxon>Mucoromycota</taxon>
        <taxon>Glomeromycotina</taxon>
        <taxon>Glomeromycetes</taxon>
        <taxon>Diversisporales</taxon>
        <taxon>Gigasporaceae</taxon>
        <taxon>Gigaspora</taxon>
    </lineage>
</organism>
<dbReference type="Proteomes" id="UP000789901">
    <property type="component" value="Unassembled WGS sequence"/>
</dbReference>
<evidence type="ECO:0000256" key="3">
    <source>
        <dbReference type="ARBA" id="ARBA00022771"/>
    </source>
</evidence>
<comment type="subcellular location">
    <subcellularLocation>
        <location evidence="1">Nucleus</location>
    </subcellularLocation>
</comment>
<evidence type="ECO:0000256" key="2">
    <source>
        <dbReference type="ARBA" id="ARBA00022723"/>
    </source>
</evidence>
<accession>A0ABM8VVN7</accession>
<evidence type="ECO:0000256" key="4">
    <source>
        <dbReference type="ARBA" id="ARBA00022833"/>
    </source>
</evidence>
<comment type="caution">
    <text evidence="6">The sequence shown here is derived from an EMBL/GenBank/DDBJ whole genome shotgun (WGS) entry which is preliminary data.</text>
</comment>
<sequence>MEEFEDDINNIDLNSSYSSVLGSYLNTNETSELEENNFASTSTETSSNATSYFNFGRKKRKSNLNPPSLVGTIQHKNQSHTTKPYPYAHKGDNTSNLFAHLHDKHKITIDNYRQFLDETSEPNIDQTKLTEFVEALYILEDEDFCEFVNGYEPGYRIPCELISNMAACVHLTTDLWTAKSKYSYIGVTGTWLTEDFEFKEVLLTCSNLPPPYSGEIINNATNMIKGVHILKSQLSEAQRLYEAQLQIKSTNISDNQNENYKFDLLNVLNETKTHWNSRKLSDTDDSSSVSEDKNIPLAVKCQYWQFAHYQSQASNITSENNTLGDDNFFAAIFNLGGSNNDVIEFDKNEHKSDLFDTCNKCNKWNKLHLFL</sequence>
<evidence type="ECO:0000313" key="7">
    <source>
        <dbReference type="Proteomes" id="UP000789901"/>
    </source>
</evidence>
<protein>
    <submittedName>
        <fullName evidence="6">6337_t:CDS:1</fullName>
    </submittedName>
</protein>
<keyword evidence="5" id="KW-0539">Nucleus</keyword>
<proteinExistence type="predicted"/>
<dbReference type="PANTHER" id="PTHR46481">
    <property type="entry name" value="ZINC FINGER BED DOMAIN-CONTAINING PROTEIN 4"/>
    <property type="match status" value="1"/>
</dbReference>
<name>A0ABM8VVN7_GIGMA</name>
<evidence type="ECO:0000256" key="5">
    <source>
        <dbReference type="ARBA" id="ARBA00023242"/>
    </source>
</evidence>
<keyword evidence="3" id="KW-0863">Zinc-finger</keyword>
<evidence type="ECO:0000313" key="6">
    <source>
        <dbReference type="EMBL" id="CAG8458233.1"/>
    </source>
</evidence>
<dbReference type="EMBL" id="CAJVQB010000015">
    <property type="protein sequence ID" value="CAG8458233.1"/>
    <property type="molecule type" value="Genomic_DNA"/>
</dbReference>
<dbReference type="InterPro" id="IPR052035">
    <property type="entry name" value="ZnF_BED_domain_contain"/>
</dbReference>
<keyword evidence="2" id="KW-0479">Metal-binding</keyword>
<keyword evidence="7" id="KW-1185">Reference proteome</keyword>